<evidence type="ECO:0000313" key="1">
    <source>
        <dbReference type="EMBL" id="EQD59464.1"/>
    </source>
</evidence>
<protein>
    <submittedName>
        <fullName evidence="1">RND efflux system, outer membrane lipoprotein, NodT family</fullName>
    </submittedName>
</protein>
<comment type="caution">
    <text evidence="1">The sequence shown here is derived from an EMBL/GenBank/DDBJ whole genome shotgun (WGS) entry which is preliminary data.</text>
</comment>
<dbReference type="AlphaFoldDB" id="T1C2E1"/>
<dbReference type="Pfam" id="PF02321">
    <property type="entry name" value="OEP"/>
    <property type="match status" value="2"/>
</dbReference>
<proteinExistence type="predicted"/>
<dbReference type="GO" id="GO:0015562">
    <property type="term" value="F:efflux transmembrane transporter activity"/>
    <property type="evidence" value="ECO:0007669"/>
    <property type="project" value="InterPro"/>
</dbReference>
<dbReference type="Gene3D" id="2.20.200.10">
    <property type="entry name" value="Outer membrane efflux proteins (OEP)"/>
    <property type="match status" value="1"/>
</dbReference>
<feature type="non-terminal residue" evidence="1">
    <location>
        <position position="436"/>
    </location>
</feature>
<keyword evidence="1" id="KW-0449">Lipoprotein</keyword>
<dbReference type="PANTHER" id="PTHR30203:SF25">
    <property type="entry name" value="OUTER MEMBRANE PROTEIN-RELATED"/>
    <property type="match status" value="1"/>
</dbReference>
<dbReference type="PANTHER" id="PTHR30203">
    <property type="entry name" value="OUTER MEMBRANE CATION EFFLUX PROTEIN"/>
    <property type="match status" value="1"/>
</dbReference>
<gene>
    <name evidence="1" type="ORF">B2A_03974</name>
</gene>
<reference evidence="1" key="1">
    <citation type="submission" date="2013-08" db="EMBL/GenBank/DDBJ databases">
        <authorList>
            <person name="Mendez C."/>
            <person name="Richter M."/>
            <person name="Ferrer M."/>
            <person name="Sanchez J."/>
        </authorList>
    </citation>
    <scope>NUCLEOTIDE SEQUENCE</scope>
</reference>
<reference evidence="1" key="2">
    <citation type="journal article" date="2014" name="ISME J.">
        <title>Microbial stratification in low pH oxic and suboxic macroscopic growths along an acid mine drainage.</title>
        <authorList>
            <person name="Mendez-Garcia C."/>
            <person name="Mesa V."/>
            <person name="Sprenger R.R."/>
            <person name="Richter M."/>
            <person name="Diez M.S."/>
            <person name="Solano J."/>
            <person name="Bargiela R."/>
            <person name="Golyshina O.V."/>
            <person name="Manteca A."/>
            <person name="Ramos J.L."/>
            <person name="Gallego J.R."/>
            <person name="Llorente I."/>
            <person name="Martins Dos Santos V.A."/>
            <person name="Jensen O.N."/>
            <person name="Pelaez A.I."/>
            <person name="Sanchez J."/>
            <person name="Ferrer M."/>
        </authorList>
    </citation>
    <scope>NUCLEOTIDE SEQUENCE</scope>
</reference>
<dbReference type="InterPro" id="IPR010131">
    <property type="entry name" value="MdtP/NodT-like"/>
</dbReference>
<dbReference type="Gene3D" id="1.20.1600.10">
    <property type="entry name" value="Outer membrane efflux proteins (OEP)"/>
    <property type="match status" value="1"/>
</dbReference>
<sequence>MALPARYAQAPRETALGPAPDLVHWWRSFHDPVLDALVQRALAQNLSLKAVGERLAAARALLTTPRDRHLPYASLYTNEEPTPGSTASYFQIGFDAIWQFGLFGRGKSEQRIADGNANLAVADLDAVHAALVAEVVRSYLDLCAAEQRAELAVAMQHIAQRRAQLTAVRVAQHLDTPAANSGARAAAAEAGAAVTSAEADAAIARQQLAVLLSDAEPDATLLASGAVPLPPALPPELPPADLLRTRPDVQRAEAAVLHAAGALGIARANLYPRLGLGWTATASAQIAGSELGRMRTIPSLGPIINMPLFDWGLRRAQVSADGHRLKAAVLDYRQTVLAAVGEVEQAYAALRSAQAQAAAAQLSAQAAQQAARAAATRSALGLADGLASSHAADAALRARMAAGAARAVEGVAWVTLYKALGGASPLAGGARAAEPA</sequence>
<organism evidence="1">
    <name type="scientific">mine drainage metagenome</name>
    <dbReference type="NCBI Taxonomy" id="410659"/>
    <lineage>
        <taxon>unclassified sequences</taxon>
        <taxon>metagenomes</taxon>
        <taxon>ecological metagenomes</taxon>
    </lineage>
</organism>
<accession>T1C2E1</accession>
<dbReference type="InterPro" id="IPR003423">
    <property type="entry name" value="OMP_efflux"/>
</dbReference>
<dbReference type="EMBL" id="AUZZ01002651">
    <property type="protein sequence ID" value="EQD59464.1"/>
    <property type="molecule type" value="Genomic_DNA"/>
</dbReference>
<dbReference type="SUPFAM" id="SSF56954">
    <property type="entry name" value="Outer membrane efflux proteins (OEP)"/>
    <property type="match status" value="1"/>
</dbReference>
<name>T1C2E1_9ZZZZ</name>